<dbReference type="EMBL" id="PGWX01000550">
    <property type="protein sequence ID" value="PPJ69386.1"/>
    <property type="molecule type" value="Genomic_DNA"/>
</dbReference>
<evidence type="ECO:0000313" key="1">
    <source>
        <dbReference type="EMBL" id="PPJ69386.1"/>
    </source>
</evidence>
<comment type="caution">
    <text evidence="1">The sequence shown here is derived from an EMBL/GenBank/DDBJ whole genome shotgun (WGS) entry which is preliminary data.</text>
</comment>
<protein>
    <submittedName>
        <fullName evidence="1">Uncharacterized protein</fullName>
    </submittedName>
</protein>
<dbReference type="AlphaFoldDB" id="A0A7Z1SA59"/>
<dbReference type="Proteomes" id="UP000238153">
    <property type="component" value="Unassembled WGS sequence"/>
</dbReference>
<reference evidence="1 2" key="1">
    <citation type="submission" date="2017-11" db="EMBL/GenBank/DDBJ databases">
        <authorList>
            <person name="Founou R.C."/>
            <person name="Founou L."/>
            <person name="Allam M."/>
            <person name="Ismail A."/>
            <person name="Essack S.Y."/>
        </authorList>
    </citation>
    <scope>NUCLEOTIDE SEQUENCE [LARGE SCALE GENOMIC DNA]</scope>
    <source>
        <strain evidence="1 2">G811N2B1</strain>
    </source>
</reference>
<proteinExistence type="predicted"/>
<organism evidence="1 2">
    <name type="scientific">Staphylococcus haemolyticus</name>
    <dbReference type="NCBI Taxonomy" id="1283"/>
    <lineage>
        <taxon>Bacteria</taxon>
        <taxon>Bacillati</taxon>
        <taxon>Bacillota</taxon>
        <taxon>Bacilli</taxon>
        <taxon>Bacillales</taxon>
        <taxon>Staphylococcaceae</taxon>
        <taxon>Staphylococcus</taxon>
    </lineage>
</organism>
<gene>
    <name evidence="1" type="ORF">CV019_13950</name>
</gene>
<dbReference type="RefSeq" id="WP_033079995.1">
    <property type="nucleotide sequence ID" value="NZ_CAWLDF010000018.1"/>
</dbReference>
<evidence type="ECO:0000313" key="2">
    <source>
        <dbReference type="Proteomes" id="UP000238153"/>
    </source>
</evidence>
<accession>A0A7Z1SA59</accession>
<sequence length="87" mass="10413">MKHKLLKIANELNDLIMHSKEHIKCEFSTGECKNEVKVFLFHYSDRYKNNCEIITFFEHYEDKSILENFELAKKVIKGECLINVEFI</sequence>
<name>A0A7Z1SA59_STAHA</name>